<dbReference type="RefSeq" id="WP_074745071.1">
    <property type="nucleotide sequence ID" value="NZ_FOCT01000003.1"/>
</dbReference>
<protein>
    <recommendedName>
        <fullName evidence="3">Terminase small subunit</fullName>
    </recommendedName>
</protein>
<name>A0A1H8FDN5_9PROT</name>
<evidence type="ECO:0000313" key="2">
    <source>
        <dbReference type="Proteomes" id="UP000183898"/>
    </source>
</evidence>
<gene>
    <name evidence="1" type="ORF">SAMN05216404_103302</name>
</gene>
<dbReference type="AlphaFoldDB" id="A0A1H8FDN5"/>
<accession>A0A1H8FDN5</accession>
<organism evidence="1 2">
    <name type="scientific">Nitrosospira multiformis</name>
    <dbReference type="NCBI Taxonomy" id="1231"/>
    <lineage>
        <taxon>Bacteria</taxon>
        <taxon>Pseudomonadati</taxon>
        <taxon>Pseudomonadota</taxon>
        <taxon>Betaproteobacteria</taxon>
        <taxon>Nitrosomonadales</taxon>
        <taxon>Nitrosomonadaceae</taxon>
        <taxon>Nitrosospira</taxon>
    </lineage>
</organism>
<dbReference type="Proteomes" id="UP000183898">
    <property type="component" value="Unassembled WGS sequence"/>
</dbReference>
<evidence type="ECO:0008006" key="3">
    <source>
        <dbReference type="Google" id="ProtNLM"/>
    </source>
</evidence>
<dbReference type="EMBL" id="FOCT01000003">
    <property type="protein sequence ID" value="SEN29913.1"/>
    <property type="molecule type" value="Genomic_DNA"/>
</dbReference>
<proteinExistence type="predicted"/>
<reference evidence="1 2" key="1">
    <citation type="submission" date="2016-10" db="EMBL/GenBank/DDBJ databases">
        <authorList>
            <person name="de Groot N.N."/>
        </authorList>
    </citation>
    <scope>NUCLEOTIDE SEQUENCE [LARGE SCALE GENOMIC DNA]</scope>
    <source>
        <strain evidence="1 2">Nl18</strain>
    </source>
</reference>
<sequence length="173" mass="19404">MPILKNARHERFAAGLADGLSQEKAYTGAGFSPKGARGSASSLLKQHSYILKRRDEILIEREKLHAMSTTKACEALAIDKEWVLNQLIDNVFKAKRGEPVLNKEGEITGYRPNFGAANAALALIGKEFGMFLGNKEPEGPEPYRDIEELKERVRQRSIKLGLVFPEMCLKRYE</sequence>
<evidence type="ECO:0000313" key="1">
    <source>
        <dbReference type="EMBL" id="SEN29913.1"/>
    </source>
</evidence>